<keyword evidence="3" id="KW-1185">Reference proteome</keyword>
<keyword evidence="1" id="KW-0472">Membrane</keyword>
<feature type="transmembrane region" description="Helical" evidence="1">
    <location>
        <begin position="134"/>
        <end position="155"/>
    </location>
</feature>
<comment type="caution">
    <text evidence="2">The sequence shown here is derived from an EMBL/GenBank/DDBJ whole genome shotgun (WGS) entry which is preliminary data.</text>
</comment>
<feature type="transmembrane region" description="Helical" evidence="1">
    <location>
        <begin position="12"/>
        <end position="40"/>
    </location>
</feature>
<proteinExistence type="predicted"/>
<organism evidence="2 3">
    <name type="scientific">Thiocapsa rosea</name>
    <dbReference type="NCBI Taxonomy" id="69360"/>
    <lineage>
        <taxon>Bacteria</taxon>
        <taxon>Pseudomonadati</taxon>
        <taxon>Pseudomonadota</taxon>
        <taxon>Gammaproteobacteria</taxon>
        <taxon>Chromatiales</taxon>
        <taxon>Chromatiaceae</taxon>
        <taxon>Thiocapsa</taxon>
    </lineage>
</organism>
<accession>A0A495VDW3</accession>
<dbReference type="EMBL" id="RBXL01000001">
    <property type="protein sequence ID" value="RKT47454.1"/>
    <property type="molecule type" value="Genomic_DNA"/>
</dbReference>
<keyword evidence="1" id="KW-1133">Transmembrane helix</keyword>
<feature type="transmembrane region" description="Helical" evidence="1">
    <location>
        <begin position="188"/>
        <end position="207"/>
    </location>
</feature>
<feature type="transmembrane region" description="Helical" evidence="1">
    <location>
        <begin position="46"/>
        <end position="67"/>
    </location>
</feature>
<name>A0A495VDW3_9GAMM</name>
<feature type="transmembrane region" description="Helical" evidence="1">
    <location>
        <begin position="432"/>
        <end position="451"/>
    </location>
</feature>
<dbReference type="Proteomes" id="UP000274556">
    <property type="component" value="Unassembled WGS sequence"/>
</dbReference>
<dbReference type="PANTHER" id="PTHR37422">
    <property type="entry name" value="TEICHURONIC ACID BIOSYNTHESIS PROTEIN TUAE"/>
    <property type="match status" value="1"/>
</dbReference>
<reference evidence="2 3" key="1">
    <citation type="submission" date="2018-10" db="EMBL/GenBank/DDBJ databases">
        <title>Genomic Encyclopedia of Archaeal and Bacterial Type Strains, Phase II (KMG-II): from individual species to whole genera.</title>
        <authorList>
            <person name="Goeker M."/>
        </authorList>
    </citation>
    <scope>NUCLEOTIDE SEQUENCE [LARGE SCALE GENOMIC DNA]</scope>
    <source>
        <strain evidence="2 3">DSM 235</strain>
    </source>
</reference>
<dbReference type="InterPro" id="IPR051533">
    <property type="entry name" value="WaaL-like"/>
</dbReference>
<evidence type="ECO:0008006" key="4">
    <source>
        <dbReference type="Google" id="ProtNLM"/>
    </source>
</evidence>
<feature type="transmembrane region" description="Helical" evidence="1">
    <location>
        <begin position="263"/>
        <end position="285"/>
    </location>
</feature>
<protein>
    <recommendedName>
        <fullName evidence="4">O-antigen ligase-like membrane protein</fullName>
    </recommendedName>
</protein>
<sequence>MASLGLGALAAFVLSLNPIVLLWFATIMTLLVAGTVGYFVPSLSQIWWVSYGAAALLFVPPLLGFIARSNRPVNEKAPLIYWSLLVFVFSALLSTAWANPSLKQVIGAFKDWIMFGGLWFFLANTFVSVQQIRLWLRLLLGIGLFQVIPVLYQFIVIAGGRVSASPDNPVSGIFAADSVVGTFGGNPAGGGLSAVMALYLICVIVLTISYRRHGLMDQKFAYTVLFVAVIPLALSEVKAIFIYLPIALILLFGEELSRRPLIFVGMMALGGVTLFSVLYANYLFYWSHDHGSLGESLGMFTYSFRGNEVIETSRWNVLTHWWENNMRTFAFETLFGHGAGASRVSGGLTGSLSEVYQDRVIDYTGASTILWDYGLIGLTSLAGILFGTYRLLTRVKRNNERYDAETRATAAGMASLIPVIALSLFYRSDIPYIAPMMFMVMISLGLALVLARRNAHATADRLKPVGLGPGTVAGP</sequence>
<dbReference type="PANTHER" id="PTHR37422:SF13">
    <property type="entry name" value="LIPOPOLYSACCHARIDE BIOSYNTHESIS PROTEIN PA4999-RELATED"/>
    <property type="match status" value="1"/>
</dbReference>
<evidence type="ECO:0000313" key="2">
    <source>
        <dbReference type="EMBL" id="RKT47454.1"/>
    </source>
</evidence>
<keyword evidence="1" id="KW-0812">Transmembrane</keyword>
<dbReference type="AlphaFoldDB" id="A0A495VDW3"/>
<feature type="transmembrane region" description="Helical" evidence="1">
    <location>
        <begin position="79"/>
        <end position="98"/>
    </location>
</feature>
<gene>
    <name evidence="2" type="ORF">BDD21_5042</name>
</gene>
<evidence type="ECO:0000313" key="3">
    <source>
        <dbReference type="Proteomes" id="UP000274556"/>
    </source>
</evidence>
<feature type="transmembrane region" description="Helical" evidence="1">
    <location>
        <begin position="373"/>
        <end position="392"/>
    </location>
</feature>
<evidence type="ECO:0000256" key="1">
    <source>
        <dbReference type="SAM" id="Phobius"/>
    </source>
</evidence>